<organism evidence="1 2">
    <name type="scientific">Pseudomonas sichuanensis</name>
    <dbReference type="NCBI Taxonomy" id="2213015"/>
    <lineage>
        <taxon>Bacteria</taxon>
        <taxon>Pseudomonadati</taxon>
        <taxon>Pseudomonadota</taxon>
        <taxon>Gammaproteobacteria</taxon>
        <taxon>Pseudomonadales</taxon>
        <taxon>Pseudomonadaceae</taxon>
        <taxon>Pseudomonas</taxon>
    </lineage>
</organism>
<keyword evidence="2" id="KW-1185">Reference proteome</keyword>
<dbReference type="EMBL" id="JBDLYL010000008">
    <property type="protein sequence ID" value="MEN8640095.1"/>
    <property type="molecule type" value="Genomic_DNA"/>
</dbReference>
<protein>
    <submittedName>
        <fullName evidence="1">Uncharacterized protein</fullName>
    </submittedName>
</protein>
<sequence>LVEVIFEAASFKTPSTSTAYCFPRGVQRCEEANNTRFELRVNTLILKNFWPAPGNYCPPLSLCR</sequence>
<name>A0ABV0DE71_9PSED</name>
<dbReference type="RefSeq" id="WP_347149869.1">
    <property type="nucleotide sequence ID" value="NZ_JBDLYL010000008.1"/>
</dbReference>
<evidence type="ECO:0000313" key="1">
    <source>
        <dbReference type="EMBL" id="MEN8640095.1"/>
    </source>
</evidence>
<proteinExistence type="predicted"/>
<comment type="caution">
    <text evidence="1">The sequence shown here is derived from an EMBL/GenBank/DDBJ whole genome shotgun (WGS) entry which is preliminary data.</text>
</comment>
<gene>
    <name evidence="1" type="ORF">ABFE88_10585</name>
</gene>
<reference evidence="1 2" key="1">
    <citation type="submission" date="2024-05" db="EMBL/GenBank/DDBJ databases">
        <title>Sequence of Lycoming College course isolates.</title>
        <authorList>
            <person name="Reigle C.A."/>
            <person name="Newman J.D."/>
        </authorList>
    </citation>
    <scope>NUCLEOTIDE SEQUENCE [LARGE SCALE GENOMIC DNA]</scope>
    <source>
        <strain evidence="1 2">CAR-09</strain>
    </source>
</reference>
<feature type="non-terminal residue" evidence="1">
    <location>
        <position position="1"/>
    </location>
</feature>
<accession>A0ABV0DE71</accession>
<evidence type="ECO:0000313" key="2">
    <source>
        <dbReference type="Proteomes" id="UP001424532"/>
    </source>
</evidence>
<dbReference type="Proteomes" id="UP001424532">
    <property type="component" value="Unassembled WGS sequence"/>
</dbReference>